<feature type="domain" description="HTH araC/xylS-type" evidence="11">
    <location>
        <begin position="143"/>
        <end position="242"/>
    </location>
</feature>
<dbReference type="AlphaFoldDB" id="A0A0B7MQ78"/>
<feature type="domain" description="Response regulatory" evidence="12">
    <location>
        <begin position="2"/>
        <end position="119"/>
    </location>
</feature>
<dbReference type="PANTHER" id="PTHR42713:SF3">
    <property type="entry name" value="TRANSCRIPTIONAL REGULATORY PROTEIN HPTR"/>
    <property type="match status" value="1"/>
</dbReference>
<sequence>MKILLADDEPIVRRGLRQMIENFKFSFNTILEAGTGQEAVVLAKQYRPEIILLDIKMPGQDGIAAAQKIMQVNPQTRIIFLTAYAYFNYAQEAVRCGAKDYLVKPVHPEDLRQAISICVEEIAASRLTVTCPSSLTRSQQYVKSAVDYVLKNYMKSLTLEEVAQQVHLSPAYFSYLFSREQGQTLTEFLTTIRLEKAKELLKTNSVLSISDIAEQAGYEDANYFSRLFKKKTGTTPGLYRKKHKVTR</sequence>
<keyword evidence="4 10" id="KW-0597">Phosphoprotein</keyword>
<evidence type="ECO:0000256" key="2">
    <source>
        <dbReference type="ARBA" id="ARBA00018672"/>
    </source>
</evidence>
<dbReference type="SMART" id="SM00448">
    <property type="entry name" value="REC"/>
    <property type="match status" value="1"/>
</dbReference>
<gene>
    <name evidence="13" type="ORF">SSCH_80020</name>
</gene>
<dbReference type="PROSITE" id="PS01124">
    <property type="entry name" value="HTH_ARAC_FAMILY_2"/>
    <property type="match status" value="1"/>
</dbReference>
<dbReference type="Proteomes" id="UP000046155">
    <property type="component" value="Unassembled WGS sequence"/>
</dbReference>
<keyword evidence="6" id="KW-0805">Transcription regulation</keyword>
<evidence type="ECO:0000259" key="12">
    <source>
        <dbReference type="PROSITE" id="PS50110"/>
    </source>
</evidence>
<evidence type="ECO:0000259" key="11">
    <source>
        <dbReference type="PROSITE" id="PS01124"/>
    </source>
</evidence>
<dbReference type="Pfam" id="PF00072">
    <property type="entry name" value="Response_reg"/>
    <property type="match status" value="1"/>
</dbReference>
<dbReference type="InterPro" id="IPR051552">
    <property type="entry name" value="HptR"/>
</dbReference>
<dbReference type="SUPFAM" id="SSF46689">
    <property type="entry name" value="Homeodomain-like"/>
    <property type="match status" value="2"/>
</dbReference>
<accession>A0A0B7MQ78</accession>
<evidence type="ECO:0000256" key="4">
    <source>
        <dbReference type="ARBA" id="ARBA00022553"/>
    </source>
</evidence>
<name>A0A0B7MQ78_9FIRM</name>
<dbReference type="InterPro" id="IPR020449">
    <property type="entry name" value="Tscrpt_reg_AraC-type_HTH"/>
</dbReference>
<evidence type="ECO:0000256" key="7">
    <source>
        <dbReference type="ARBA" id="ARBA00023125"/>
    </source>
</evidence>
<evidence type="ECO:0000256" key="6">
    <source>
        <dbReference type="ARBA" id="ARBA00023015"/>
    </source>
</evidence>
<reference evidence="14" key="1">
    <citation type="submission" date="2015-01" db="EMBL/GenBank/DDBJ databases">
        <authorList>
            <person name="Manzoor Shahid"/>
            <person name="Zubair Saima"/>
        </authorList>
    </citation>
    <scope>NUCLEOTIDE SEQUENCE [LARGE SCALE GENOMIC DNA]</scope>
    <source>
        <strain evidence="14">Sp3</strain>
    </source>
</reference>
<dbReference type="Pfam" id="PF12833">
    <property type="entry name" value="HTH_18"/>
    <property type="match status" value="1"/>
</dbReference>
<dbReference type="Gene3D" id="1.10.10.60">
    <property type="entry name" value="Homeodomain-like"/>
    <property type="match status" value="2"/>
</dbReference>
<keyword evidence="8" id="KW-0804">Transcription</keyword>
<keyword evidence="14" id="KW-1185">Reference proteome</keyword>
<feature type="modified residue" description="4-aspartylphosphate" evidence="10">
    <location>
        <position position="54"/>
    </location>
</feature>
<evidence type="ECO:0000313" key="13">
    <source>
        <dbReference type="EMBL" id="CEO90298.1"/>
    </source>
</evidence>
<evidence type="ECO:0000313" key="14">
    <source>
        <dbReference type="Proteomes" id="UP000046155"/>
    </source>
</evidence>
<dbReference type="InterPro" id="IPR009057">
    <property type="entry name" value="Homeodomain-like_sf"/>
</dbReference>
<dbReference type="PROSITE" id="PS00041">
    <property type="entry name" value="HTH_ARAC_FAMILY_1"/>
    <property type="match status" value="1"/>
</dbReference>
<dbReference type="InterPro" id="IPR018060">
    <property type="entry name" value="HTH_AraC"/>
</dbReference>
<comment type="function">
    <text evidence="9">May play the central regulatory role in sporulation. It may be an element of the effector pathway responsible for the activation of sporulation genes in response to nutritional stress. Spo0A may act in concert with spo0H (a sigma factor) to control the expression of some genes that are critical to the sporulation process.</text>
</comment>
<dbReference type="Gene3D" id="3.40.50.2300">
    <property type="match status" value="1"/>
</dbReference>
<keyword evidence="7" id="KW-0238">DNA-binding</keyword>
<evidence type="ECO:0000256" key="5">
    <source>
        <dbReference type="ARBA" id="ARBA00023012"/>
    </source>
</evidence>
<dbReference type="OrthoDB" id="9779969at2"/>
<dbReference type="InterPro" id="IPR018062">
    <property type="entry name" value="HTH_AraC-typ_CS"/>
</dbReference>
<dbReference type="GO" id="GO:0000160">
    <property type="term" value="P:phosphorelay signal transduction system"/>
    <property type="evidence" value="ECO:0007669"/>
    <property type="project" value="UniProtKB-KW"/>
</dbReference>
<evidence type="ECO:0000256" key="8">
    <source>
        <dbReference type="ARBA" id="ARBA00023163"/>
    </source>
</evidence>
<dbReference type="GO" id="GO:0003700">
    <property type="term" value="F:DNA-binding transcription factor activity"/>
    <property type="evidence" value="ECO:0007669"/>
    <property type="project" value="InterPro"/>
</dbReference>
<evidence type="ECO:0000256" key="10">
    <source>
        <dbReference type="PROSITE-ProRule" id="PRU00169"/>
    </source>
</evidence>
<dbReference type="GO" id="GO:0043565">
    <property type="term" value="F:sequence-specific DNA binding"/>
    <property type="evidence" value="ECO:0007669"/>
    <property type="project" value="InterPro"/>
</dbReference>
<proteinExistence type="predicted"/>
<dbReference type="InterPro" id="IPR011006">
    <property type="entry name" value="CheY-like_superfamily"/>
</dbReference>
<dbReference type="PROSITE" id="PS50110">
    <property type="entry name" value="RESPONSE_REGULATORY"/>
    <property type="match status" value="1"/>
</dbReference>
<dbReference type="RefSeq" id="WP_044666079.1">
    <property type="nucleotide sequence ID" value="NZ_CDRZ01000280.1"/>
</dbReference>
<dbReference type="EMBL" id="CDRZ01000280">
    <property type="protein sequence ID" value="CEO90298.1"/>
    <property type="molecule type" value="Genomic_DNA"/>
</dbReference>
<dbReference type="InterPro" id="IPR001789">
    <property type="entry name" value="Sig_transdc_resp-reg_receiver"/>
</dbReference>
<dbReference type="PRINTS" id="PR00032">
    <property type="entry name" value="HTHARAC"/>
</dbReference>
<keyword evidence="3" id="KW-0963">Cytoplasm</keyword>
<dbReference type="PANTHER" id="PTHR42713">
    <property type="entry name" value="HISTIDINE KINASE-RELATED"/>
    <property type="match status" value="1"/>
</dbReference>
<organism evidence="13 14">
    <name type="scientific">Syntrophaceticus schinkii</name>
    <dbReference type="NCBI Taxonomy" id="499207"/>
    <lineage>
        <taxon>Bacteria</taxon>
        <taxon>Bacillati</taxon>
        <taxon>Bacillota</taxon>
        <taxon>Clostridia</taxon>
        <taxon>Thermoanaerobacterales</taxon>
        <taxon>Thermoanaerobacterales Family III. Incertae Sedis</taxon>
        <taxon>Syntrophaceticus</taxon>
    </lineage>
</organism>
<protein>
    <recommendedName>
        <fullName evidence="2">Stage 0 sporulation protein A homolog</fullName>
    </recommendedName>
</protein>
<evidence type="ECO:0000256" key="9">
    <source>
        <dbReference type="ARBA" id="ARBA00024867"/>
    </source>
</evidence>
<evidence type="ECO:0000256" key="3">
    <source>
        <dbReference type="ARBA" id="ARBA00022490"/>
    </source>
</evidence>
<dbReference type="CDD" id="cd17536">
    <property type="entry name" value="REC_YesN-like"/>
    <property type="match status" value="1"/>
</dbReference>
<keyword evidence="5" id="KW-0902">Two-component regulatory system</keyword>
<dbReference type="SUPFAM" id="SSF52172">
    <property type="entry name" value="CheY-like"/>
    <property type="match status" value="1"/>
</dbReference>
<evidence type="ECO:0000256" key="1">
    <source>
        <dbReference type="ARBA" id="ARBA00004496"/>
    </source>
</evidence>
<dbReference type="GO" id="GO:0005737">
    <property type="term" value="C:cytoplasm"/>
    <property type="evidence" value="ECO:0007669"/>
    <property type="project" value="UniProtKB-SubCell"/>
</dbReference>
<dbReference type="SMART" id="SM00342">
    <property type="entry name" value="HTH_ARAC"/>
    <property type="match status" value="1"/>
</dbReference>
<comment type="subcellular location">
    <subcellularLocation>
        <location evidence="1">Cytoplasm</location>
    </subcellularLocation>
</comment>